<evidence type="ECO:0000313" key="1">
    <source>
        <dbReference type="EMBL" id="QTA83265.1"/>
    </source>
</evidence>
<gene>
    <name evidence="1" type="ORF">dnl_56610</name>
</gene>
<dbReference type="EMBL" id="CP061799">
    <property type="protein sequence ID" value="QTA83265.1"/>
    <property type="molecule type" value="Genomic_DNA"/>
</dbReference>
<accession>A0A975GJB6</accession>
<proteinExistence type="predicted"/>
<evidence type="ECO:0000313" key="2">
    <source>
        <dbReference type="Proteomes" id="UP000663720"/>
    </source>
</evidence>
<dbReference type="RefSeq" id="WP_207689078.1">
    <property type="nucleotide sequence ID" value="NZ_CP061799.1"/>
</dbReference>
<dbReference type="AlphaFoldDB" id="A0A975GJB6"/>
<dbReference type="Proteomes" id="UP000663720">
    <property type="component" value="Chromosome"/>
</dbReference>
<name>A0A975GJB6_9BACT</name>
<protein>
    <submittedName>
        <fullName evidence="1">Uncharacterized protein</fullName>
    </submittedName>
</protein>
<organism evidence="1 2">
    <name type="scientific">Desulfonema limicola</name>
    <dbReference type="NCBI Taxonomy" id="45656"/>
    <lineage>
        <taxon>Bacteria</taxon>
        <taxon>Pseudomonadati</taxon>
        <taxon>Thermodesulfobacteriota</taxon>
        <taxon>Desulfobacteria</taxon>
        <taxon>Desulfobacterales</taxon>
        <taxon>Desulfococcaceae</taxon>
        <taxon>Desulfonema</taxon>
    </lineage>
</organism>
<reference evidence="1" key="1">
    <citation type="journal article" date="2021" name="Microb. Physiol.">
        <title>Proteogenomic Insights into the Physiology of Marine, Sulfate-Reducing, Filamentous Desulfonema limicola and Desulfonema magnum.</title>
        <authorList>
            <person name="Schnaars V."/>
            <person name="Wohlbrand L."/>
            <person name="Scheve S."/>
            <person name="Hinrichs C."/>
            <person name="Reinhardt R."/>
            <person name="Rabus R."/>
        </authorList>
    </citation>
    <scope>NUCLEOTIDE SEQUENCE</scope>
    <source>
        <strain evidence="1">5ac10</strain>
    </source>
</reference>
<keyword evidence="2" id="KW-1185">Reference proteome</keyword>
<dbReference type="KEGG" id="dli:dnl_56610"/>
<sequence length="73" mass="8663">MQAIKQILTPFSDNINIKLPKELINKTIEVIILYFPEDNESADREERLLKIYNKSQGILPDNYKFDREEAHEK</sequence>